<dbReference type="RefSeq" id="WP_171226100.1">
    <property type="nucleotide sequence ID" value="NZ_CP053085.1"/>
</dbReference>
<dbReference type="SUPFAM" id="SSF50475">
    <property type="entry name" value="FMN-binding split barrel"/>
    <property type="match status" value="1"/>
</dbReference>
<gene>
    <name evidence="1" type="ORF">HKW67_14680</name>
</gene>
<dbReference type="Proteomes" id="UP000500938">
    <property type="component" value="Chromosome"/>
</dbReference>
<accession>A0A6M4IT07</accession>
<dbReference type="InterPro" id="IPR007396">
    <property type="entry name" value="TR_PAI2-type"/>
</dbReference>
<dbReference type="PIRSF" id="PIRSF010372">
    <property type="entry name" value="PaiB"/>
    <property type="match status" value="1"/>
</dbReference>
<dbReference type="EMBL" id="CP053085">
    <property type="protein sequence ID" value="QJR36667.1"/>
    <property type="molecule type" value="Genomic_DNA"/>
</dbReference>
<organism evidence="1 2">
    <name type="scientific">Gemmatimonas groenlandica</name>
    <dbReference type="NCBI Taxonomy" id="2732249"/>
    <lineage>
        <taxon>Bacteria</taxon>
        <taxon>Pseudomonadati</taxon>
        <taxon>Gemmatimonadota</taxon>
        <taxon>Gemmatimonadia</taxon>
        <taxon>Gemmatimonadales</taxon>
        <taxon>Gemmatimonadaceae</taxon>
        <taxon>Gemmatimonas</taxon>
    </lineage>
</organism>
<evidence type="ECO:0000313" key="2">
    <source>
        <dbReference type="Proteomes" id="UP000500938"/>
    </source>
</evidence>
<keyword evidence="2" id="KW-1185">Reference proteome</keyword>
<dbReference type="Pfam" id="PF04299">
    <property type="entry name" value="FMN_bind_2"/>
    <property type="match status" value="1"/>
</dbReference>
<name>A0A6M4IT07_9BACT</name>
<evidence type="ECO:0000313" key="1">
    <source>
        <dbReference type="EMBL" id="QJR36667.1"/>
    </source>
</evidence>
<dbReference type="AlphaFoldDB" id="A0A6M4IT07"/>
<dbReference type="PANTHER" id="PTHR35802:SF1">
    <property type="entry name" value="PROTEASE SYNTHASE AND SPORULATION PROTEIN PAI 2"/>
    <property type="match status" value="1"/>
</dbReference>
<reference evidence="1 2" key="1">
    <citation type="submission" date="2020-05" db="EMBL/GenBank/DDBJ databases">
        <title>Complete genome sequence of Gemmatimonas greenlandica TET16.</title>
        <authorList>
            <person name="Zeng Y."/>
        </authorList>
    </citation>
    <scope>NUCLEOTIDE SEQUENCE [LARGE SCALE GENOMIC DNA]</scope>
    <source>
        <strain evidence="1 2">TET16</strain>
    </source>
</reference>
<dbReference type="KEGG" id="ggr:HKW67_14680"/>
<protein>
    <submittedName>
        <fullName evidence="1">FMN-binding negative transcriptional regulator</fullName>
    </submittedName>
</protein>
<dbReference type="InterPro" id="IPR012349">
    <property type="entry name" value="Split_barrel_FMN-bd"/>
</dbReference>
<proteinExistence type="predicted"/>
<sequence length="217" mass="23896">MYIPRSFAESDRDALHGFIERHPLGALVTASSEHGFYATHLPLLLDRKRGAIGVLQGHVARANPHHALAASGESALVIFSGPDAYVTPSWYAAKQEHGKVVPTWNYIAVHATGVLRFIDDRDFLMAHLDRLTDRHEASQSHPWAMHDAPLDYLEQLARATVGVEIEITQLEGKFKLSQNRSDADVHGVISGLDASASAHDRAVADAMRERSRSEPPQ</sequence>
<dbReference type="PANTHER" id="PTHR35802">
    <property type="entry name" value="PROTEASE SYNTHASE AND SPORULATION PROTEIN PAI 2"/>
    <property type="match status" value="1"/>
</dbReference>
<dbReference type="Gene3D" id="2.30.110.10">
    <property type="entry name" value="Electron Transport, Fmn-binding Protein, Chain A"/>
    <property type="match status" value="1"/>
</dbReference>